<evidence type="ECO:0000313" key="1">
    <source>
        <dbReference type="EMBL" id="MFD1195832.1"/>
    </source>
</evidence>
<keyword evidence="2" id="KW-1185">Reference proteome</keyword>
<evidence type="ECO:0000313" key="2">
    <source>
        <dbReference type="Proteomes" id="UP001597151"/>
    </source>
</evidence>
<name>A0ABW3TGJ6_9RHOB</name>
<accession>A0ABW3TGJ6</accession>
<comment type="caution">
    <text evidence="1">The sequence shown here is derived from an EMBL/GenBank/DDBJ whole genome shotgun (WGS) entry which is preliminary data.</text>
</comment>
<dbReference type="Proteomes" id="UP001597151">
    <property type="component" value="Unassembled WGS sequence"/>
</dbReference>
<proteinExistence type="predicted"/>
<protein>
    <submittedName>
        <fullName evidence="1">Uncharacterized protein</fullName>
    </submittedName>
</protein>
<dbReference type="EMBL" id="JBHTKR010000005">
    <property type="protein sequence ID" value="MFD1195832.1"/>
    <property type="molecule type" value="Genomic_DNA"/>
</dbReference>
<dbReference type="RefSeq" id="WP_380793128.1">
    <property type="nucleotide sequence ID" value="NZ_JBHTKR010000005.1"/>
</dbReference>
<gene>
    <name evidence="1" type="ORF">ACFQ3C_14255</name>
</gene>
<reference evidence="2" key="1">
    <citation type="journal article" date="2019" name="Int. J. Syst. Evol. Microbiol.">
        <title>The Global Catalogue of Microorganisms (GCM) 10K type strain sequencing project: providing services to taxonomists for standard genome sequencing and annotation.</title>
        <authorList>
            <consortium name="The Broad Institute Genomics Platform"/>
            <consortium name="The Broad Institute Genome Sequencing Center for Infectious Disease"/>
            <person name="Wu L."/>
            <person name="Ma J."/>
        </authorList>
    </citation>
    <scope>NUCLEOTIDE SEQUENCE [LARGE SCALE GENOMIC DNA]</scope>
    <source>
        <strain evidence="2">CCUG 55328</strain>
    </source>
</reference>
<sequence length="148" mass="16381">MKFFPGIVLFSFILLVVSGLYFRGRTAEIRTYSADELINLNCAELGERHEEIIASFHDAAIARYRKTGVFPDDLGLPRTEDLPIVVLILRFIQDNGLSGFDFSRPHSLSTSGAEADLFSELSNLCAASPSLDAMQAVEQAARRLDLVE</sequence>
<organism evidence="1 2">
    <name type="scientific">Seohaeicola saemankumensis</name>
    <dbReference type="NCBI Taxonomy" id="481181"/>
    <lineage>
        <taxon>Bacteria</taxon>
        <taxon>Pseudomonadati</taxon>
        <taxon>Pseudomonadota</taxon>
        <taxon>Alphaproteobacteria</taxon>
        <taxon>Rhodobacterales</taxon>
        <taxon>Roseobacteraceae</taxon>
        <taxon>Seohaeicola</taxon>
    </lineage>
</organism>